<keyword evidence="2" id="KW-0238">DNA-binding</keyword>
<dbReference type="AlphaFoldDB" id="A0A2M6ZGY6"/>
<organism evidence="2 3">
    <name type="scientific">Candidatus Desantisbacteria bacterium CG07_land_8_20_14_0_80_39_15</name>
    <dbReference type="NCBI Taxonomy" id="1974549"/>
    <lineage>
        <taxon>Bacteria</taxon>
        <taxon>Candidatus Desantisiibacteriota</taxon>
    </lineage>
</organism>
<dbReference type="CDD" id="cd18687">
    <property type="entry name" value="PIN_VapC-like"/>
    <property type="match status" value="1"/>
</dbReference>
<reference evidence="3" key="1">
    <citation type="submission" date="2017-09" db="EMBL/GenBank/DDBJ databases">
        <title>Depth-based differentiation of microbial function through sediment-hosted aquifers and enrichment of novel symbionts in the deep terrestrial subsurface.</title>
        <authorList>
            <person name="Probst A.J."/>
            <person name="Ladd B."/>
            <person name="Jarett J.K."/>
            <person name="Geller-Mcgrath D.E."/>
            <person name="Sieber C.M.K."/>
            <person name="Emerson J.B."/>
            <person name="Anantharaman K."/>
            <person name="Thomas B.C."/>
            <person name="Malmstrom R."/>
            <person name="Stieglmeier M."/>
            <person name="Klingl A."/>
            <person name="Woyke T."/>
            <person name="Ryan C.M."/>
            <person name="Banfield J.F."/>
        </authorList>
    </citation>
    <scope>NUCLEOTIDE SEQUENCE [LARGE SCALE GENOMIC DNA]</scope>
</reference>
<dbReference type="InterPro" id="IPR029060">
    <property type="entry name" value="PIN-like_dom_sf"/>
</dbReference>
<sequence length="159" mass="18100">MKKPTLYLETTIISYLAARPSRDIIVQAHQQITADWWESCRQQYELYISEMVIQEIAIGNGEAVKRRQSFISSLKILNLTDEVHQLAKELAKFLRLPKRAEIDALHLGFAIEYEMDYLLTWNCSHLANGGIIGKLKEYELEGGRPVPVIVTPEELLSGG</sequence>
<gene>
    <name evidence="2" type="ORF">COS91_03315</name>
</gene>
<dbReference type="Pfam" id="PF01850">
    <property type="entry name" value="PIN"/>
    <property type="match status" value="1"/>
</dbReference>
<name>A0A2M6ZGY6_9BACT</name>
<dbReference type="Proteomes" id="UP000229227">
    <property type="component" value="Unassembled WGS sequence"/>
</dbReference>
<dbReference type="Gene3D" id="3.40.50.1010">
    <property type="entry name" value="5'-nuclease"/>
    <property type="match status" value="1"/>
</dbReference>
<dbReference type="SUPFAM" id="SSF88723">
    <property type="entry name" value="PIN domain-like"/>
    <property type="match status" value="1"/>
</dbReference>
<dbReference type="GO" id="GO:0003677">
    <property type="term" value="F:DNA binding"/>
    <property type="evidence" value="ECO:0007669"/>
    <property type="project" value="UniProtKB-KW"/>
</dbReference>
<comment type="caution">
    <text evidence="2">The sequence shown here is derived from an EMBL/GenBank/DDBJ whole genome shotgun (WGS) entry which is preliminary data.</text>
</comment>
<feature type="domain" description="PIN" evidence="1">
    <location>
        <begin position="30"/>
        <end position="118"/>
    </location>
</feature>
<evidence type="ECO:0000259" key="1">
    <source>
        <dbReference type="Pfam" id="PF01850"/>
    </source>
</evidence>
<protein>
    <submittedName>
        <fullName evidence="2">DNA-binding protein</fullName>
    </submittedName>
</protein>
<dbReference type="InterPro" id="IPR002716">
    <property type="entry name" value="PIN_dom"/>
</dbReference>
<dbReference type="EMBL" id="PEWN01000051">
    <property type="protein sequence ID" value="PIU51660.1"/>
    <property type="molecule type" value="Genomic_DNA"/>
</dbReference>
<accession>A0A2M6ZGY6</accession>
<proteinExistence type="predicted"/>
<evidence type="ECO:0000313" key="3">
    <source>
        <dbReference type="Proteomes" id="UP000229227"/>
    </source>
</evidence>
<evidence type="ECO:0000313" key="2">
    <source>
        <dbReference type="EMBL" id="PIU51660.1"/>
    </source>
</evidence>